<feature type="domain" description="Protein kinase" evidence="1">
    <location>
        <begin position="679"/>
        <end position="962"/>
    </location>
</feature>
<protein>
    <recommendedName>
        <fullName evidence="1">Protein kinase domain-containing protein</fullName>
    </recommendedName>
</protein>
<dbReference type="PROSITE" id="PS00108">
    <property type="entry name" value="PROTEIN_KINASE_ST"/>
    <property type="match status" value="1"/>
</dbReference>
<dbReference type="Proteomes" id="UP000663853">
    <property type="component" value="Unassembled WGS sequence"/>
</dbReference>
<organism evidence="2 3">
    <name type="scientific">Rhizoctonia solani</name>
    <dbReference type="NCBI Taxonomy" id="456999"/>
    <lineage>
        <taxon>Eukaryota</taxon>
        <taxon>Fungi</taxon>
        <taxon>Dikarya</taxon>
        <taxon>Basidiomycota</taxon>
        <taxon>Agaricomycotina</taxon>
        <taxon>Agaricomycetes</taxon>
        <taxon>Cantharellales</taxon>
        <taxon>Ceratobasidiaceae</taxon>
        <taxon>Rhizoctonia</taxon>
    </lineage>
</organism>
<dbReference type="Pfam" id="PF00069">
    <property type="entry name" value="Pkinase"/>
    <property type="match status" value="3"/>
</dbReference>
<evidence type="ECO:0000313" key="2">
    <source>
        <dbReference type="EMBL" id="CAE6531245.1"/>
    </source>
</evidence>
<dbReference type="AlphaFoldDB" id="A0A8H3DHK0"/>
<dbReference type="PROSITE" id="PS50011">
    <property type="entry name" value="PROTEIN_KINASE_DOM"/>
    <property type="match status" value="3"/>
</dbReference>
<dbReference type="Gene3D" id="1.10.510.10">
    <property type="entry name" value="Transferase(Phosphotransferase) domain 1"/>
    <property type="match status" value="3"/>
</dbReference>
<dbReference type="InterPro" id="IPR011009">
    <property type="entry name" value="Kinase-like_dom_sf"/>
</dbReference>
<dbReference type="InterPro" id="IPR000719">
    <property type="entry name" value="Prot_kinase_dom"/>
</dbReference>
<dbReference type="InterPro" id="IPR051681">
    <property type="entry name" value="Ser/Thr_Kinases-Pseudokinases"/>
</dbReference>
<name>A0A8H3DHK0_9AGAM</name>
<feature type="domain" description="Protein kinase" evidence="1">
    <location>
        <begin position="31"/>
        <end position="312"/>
    </location>
</feature>
<comment type="caution">
    <text evidence="2">The sequence shown here is derived from an EMBL/GenBank/DDBJ whole genome shotgun (WGS) entry which is preliminary data.</text>
</comment>
<dbReference type="InterPro" id="IPR008271">
    <property type="entry name" value="Ser/Thr_kinase_AS"/>
</dbReference>
<accession>A0A8H3DHK0</accession>
<feature type="domain" description="Protein kinase" evidence="1">
    <location>
        <begin position="349"/>
        <end position="643"/>
    </location>
</feature>
<dbReference type="SUPFAM" id="SSF56112">
    <property type="entry name" value="Protein kinase-like (PK-like)"/>
    <property type="match status" value="3"/>
</dbReference>
<gene>
    <name evidence="2" type="ORF">RDB_LOCUS168125</name>
</gene>
<reference evidence="2" key="1">
    <citation type="submission" date="2021-01" db="EMBL/GenBank/DDBJ databases">
        <authorList>
            <person name="Kaushik A."/>
        </authorList>
    </citation>
    <scope>NUCLEOTIDE SEQUENCE</scope>
    <source>
        <strain evidence="2">AG6-10EEA</strain>
    </source>
</reference>
<evidence type="ECO:0000259" key="1">
    <source>
        <dbReference type="PROSITE" id="PS50011"/>
    </source>
</evidence>
<dbReference type="SMART" id="SM00220">
    <property type="entry name" value="S_TKc"/>
    <property type="match status" value="1"/>
</dbReference>
<dbReference type="EMBL" id="CAJMXA010004009">
    <property type="protein sequence ID" value="CAE6531245.1"/>
    <property type="molecule type" value="Genomic_DNA"/>
</dbReference>
<proteinExistence type="predicted"/>
<dbReference type="PANTHER" id="PTHR44329">
    <property type="entry name" value="SERINE/THREONINE-PROTEIN KINASE TNNI3K-RELATED"/>
    <property type="match status" value="1"/>
</dbReference>
<dbReference type="GO" id="GO:0004674">
    <property type="term" value="F:protein serine/threonine kinase activity"/>
    <property type="evidence" value="ECO:0007669"/>
    <property type="project" value="TreeGrafter"/>
</dbReference>
<dbReference type="CDD" id="cd00180">
    <property type="entry name" value="PKc"/>
    <property type="match status" value="1"/>
</dbReference>
<evidence type="ECO:0000313" key="3">
    <source>
        <dbReference type="Proteomes" id="UP000663853"/>
    </source>
</evidence>
<sequence>MSRIYSSPLWSGALGATNDITKFVQVSRATHDLYEEAGVGGSADIFSGKYTSPDGDVTMVAVKCIRPFSHSAGKNDKSQMDRILKKLLRELEIWRTLSGGANIIELLGIMNGIGPLPSFVCELYPWNLQDYLERKTPPPRHTKMMTDTLRGLSFMHSLESGPIAHGDIKLSNILVTSDETALICDFGRSRYPQDQPNEVIVSGSSPFAGTVRYMSPELFVPDSAKPTPAADMWAYGCVALEILCRLQPYHGISSDILISELIKSGRPPSDRPRGPRGSLINDTLWNVLSSCWEAQNWRPSARVFLEQLTRMLQSGEVPNSPIPMDVLSGFDSEPIPPWPSEIKDFDGQLGLFLQVSSSLRAIVWTATVQGAKGVAVKVPRLNASVQNQTRHDHLEYVLRKIVISRFGVRHRNIVDLMGITSGFSPHEGIVFEECFNWNLVTYFKENPVIQEEYTHRRGPMVNTYSLPKMCDILEGLKYMHSYPIPIPQGDLTPENISVDREGNAKIGLFSFGRVLAALPPSAGVTASIGSVLSSRWMSPELLVTDQQPTTESDMWAVGCVCYWILTGLKPYAAFGRDDFAGVESIRGQPPATLASVYHRYTWITNGIWGAIAKCWKQDPSLRTSAKAFSELLKALEGRKIPWLPITVVDLAGKVRLNSSQRQPNNKITEYSFVWKKFDLKEPNIIAEARVRMVLYGTTYTPKWYSKTTPVVTKAGHGYELSDADEEALVSSIHREVTLMAQINHPGIHKLLGIDSSPAHTYRPDMVFESPAHQTLDLLLNQDLLDFHKNGRILEDIASALAYIHDHINGPIAHGDIQPENIFVLLDGRAKLANFTCAFQFNSGQSTSSNRLSATITTPERPSLYRAPEYHKQDDSSELIFPNLAGDVWSFGAVMLGLFSEYFRRVNLDDYIPHLSGGKSPLNFAQVQADCESQVLSILGPILALNPQDRPSALVVLNEVSKLRS</sequence>
<dbReference type="GO" id="GO:0005524">
    <property type="term" value="F:ATP binding"/>
    <property type="evidence" value="ECO:0007669"/>
    <property type="project" value="InterPro"/>
</dbReference>